<dbReference type="Proteomes" id="UP000486351">
    <property type="component" value="Unassembled WGS sequence"/>
</dbReference>
<protein>
    <submittedName>
        <fullName evidence="2">Uncharacterized protein</fullName>
    </submittedName>
</protein>
<accession>A0A6G0QYI8</accession>
<sequence length="93" mass="10049">MSFSSPIELAHFSSPPSRGPRPLDTSSSCQLPQVAYDEGAPATPAIDPAGPQKHKLASSLPSPNPAKRGKRKYPVWNDVDVADDVTGWLRLRK</sequence>
<proteinExistence type="predicted"/>
<organism evidence="2 3">
    <name type="scientific">Phytophthora fragariae</name>
    <dbReference type="NCBI Taxonomy" id="53985"/>
    <lineage>
        <taxon>Eukaryota</taxon>
        <taxon>Sar</taxon>
        <taxon>Stramenopiles</taxon>
        <taxon>Oomycota</taxon>
        <taxon>Peronosporomycetes</taxon>
        <taxon>Peronosporales</taxon>
        <taxon>Peronosporaceae</taxon>
        <taxon>Phytophthora</taxon>
    </lineage>
</organism>
<evidence type="ECO:0000313" key="2">
    <source>
        <dbReference type="EMBL" id="KAE9309210.1"/>
    </source>
</evidence>
<comment type="caution">
    <text evidence="2">The sequence shown here is derived from an EMBL/GenBank/DDBJ whole genome shotgun (WGS) entry which is preliminary data.</text>
</comment>
<reference evidence="2 3" key="1">
    <citation type="submission" date="2018-09" db="EMBL/GenBank/DDBJ databases">
        <title>Genomic investigation of the strawberry pathogen Phytophthora fragariae indicates pathogenicity is determined by transcriptional variation in three key races.</title>
        <authorList>
            <person name="Adams T.M."/>
            <person name="Armitage A.D."/>
            <person name="Sobczyk M.K."/>
            <person name="Bates H.J."/>
            <person name="Dunwell J.M."/>
            <person name="Nellist C.F."/>
            <person name="Harrison R.J."/>
        </authorList>
    </citation>
    <scope>NUCLEOTIDE SEQUENCE [LARGE SCALE GENOMIC DNA]</scope>
    <source>
        <strain evidence="2 3">NOV-77</strain>
    </source>
</reference>
<evidence type="ECO:0000313" key="3">
    <source>
        <dbReference type="Proteomes" id="UP000486351"/>
    </source>
</evidence>
<dbReference type="EMBL" id="QXFY01001800">
    <property type="protein sequence ID" value="KAE9309210.1"/>
    <property type="molecule type" value="Genomic_DNA"/>
</dbReference>
<name>A0A6G0QYI8_9STRA</name>
<feature type="region of interest" description="Disordered" evidence="1">
    <location>
        <begin position="1"/>
        <end position="72"/>
    </location>
</feature>
<gene>
    <name evidence="2" type="ORF">PF008_g20765</name>
</gene>
<dbReference type="AlphaFoldDB" id="A0A6G0QYI8"/>
<evidence type="ECO:0000256" key="1">
    <source>
        <dbReference type="SAM" id="MobiDB-lite"/>
    </source>
</evidence>